<dbReference type="PROSITE" id="PS50158">
    <property type="entry name" value="ZF_CCHC"/>
    <property type="match status" value="1"/>
</dbReference>
<keyword evidence="1" id="KW-0863">Zinc-finger</keyword>
<name>A0ABS8Y6U2_DATST</name>
<feature type="domain" description="CCHC-type" evidence="3">
    <location>
        <begin position="67"/>
        <end position="81"/>
    </location>
</feature>
<reference evidence="4 5" key="1">
    <citation type="journal article" date="2021" name="BMC Genomics">
        <title>Datura genome reveals duplications of psychoactive alkaloid biosynthetic genes and high mutation rate following tissue culture.</title>
        <authorList>
            <person name="Rajewski A."/>
            <person name="Carter-House D."/>
            <person name="Stajich J."/>
            <person name="Litt A."/>
        </authorList>
    </citation>
    <scope>NUCLEOTIDE SEQUENCE [LARGE SCALE GENOMIC DNA]</scope>
    <source>
        <strain evidence="4">AR-01</strain>
    </source>
</reference>
<feature type="non-terminal residue" evidence="4">
    <location>
        <position position="1"/>
    </location>
</feature>
<protein>
    <recommendedName>
        <fullName evidence="3">CCHC-type domain-containing protein</fullName>
    </recommendedName>
</protein>
<feature type="compositionally biased region" description="Polar residues" evidence="2">
    <location>
        <begin position="86"/>
        <end position="106"/>
    </location>
</feature>
<dbReference type="EMBL" id="JACEIK010022210">
    <property type="protein sequence ID" value="MCE5166375.1"/>
    <property type="molecule type" value="Genomic_DNA"/>
</dbReference>
<feature type="compositionally biased region" description="Polar residues" evidence="2">
    <location>
        <begin position="20"/>
        <end position="50"/>
    </location>
</feature>
<dbReference type="Proteomes" id="UP000823775">
    <property type="component" value="Unassembled WGS sequence"/>
</dbReference>
<feature type="region of interest" description="Disordered" evidence="2">
    <location>
        <begin position="1"/>
        <end position="51"/>
    </location>
</feature>
<dbReference type="SMART" id="SM00343">
    <property type="entry name" value="ZnF_C2HC"/>
    <property type="match status" value="1"/>
</dbReference>
<dbReference type="InterPro" id="IPR001878">
    <property type="entry name" value="Znf_CCHC"/>
</dbReference>
<dbReference type="Pfam" id="PF00098">
    <property type="entry name" value="zf-CCHC"/>
    <property type="match status" value="1"/>
</dbReference>
<proteinExistence type="predicted"/>
<organism evidence="4 5">
    <name type="scientific">Datura stramonium</name>
    <name type="common">Jimsonweed</name>
    <name type="synonym">Common thornapple</name>
    <dbReference type="NCBI Taxonomy" id="4076"/>
    <lineage>
        <taxon>Eukaryota</taxon>
        <taxon>Viridiplantae</taxon>
        <taxon>Streptophyta</taxon>
        <taxon>Embryophyta</taxon>
        <taxon>Tracheophyta</taxon>
        <taxon>Spermatophyta</taxon>
        <taxon>Magnoliopsida</taxon>
        <taxon>eudicotyledons</taxon>
        <taxon>Gunneridae</taxon>
        <taxon>Pentapetalae</taxon>
        <taxon>asterids</taxon>
        <taxon>lamiids</taxon>
        <taxon>Solanales</taxon>
        <taxon>Solanaceae</taxon>
        <taxon>Solanoideae</taxon>
        <taxon>Datureae</taxon>
        <taxon>Datura</taxon>
    </lineage>
</organism>
<feature type="region of interest" description="Disordered" evidence="2">
    <location>
        <begin position="81"/>
        <end position="135"/>
    </location>
</feature>
<evidence type="ECO:0000256" key="2">
    <source>
        <dbReference type="SAM" id="MobiDB-lite"/>
    </source>
</evidence>
<evidence type="ECO:0000259" key="3">
    <source>
        <dbReference type="PROSITE" id="PS50158"/>
    </source>
</evidence>
<dbReference type="InterPro" id="IPR036875">
    <property type="entry name" value="Znf_CCHC_sf"/>
</dbReference>
<evidence type="ECO:0000256" key="1">
    <source>
        <dbReference type="PROSITE-ProRule" id="PRU00047"/>
    </source>
</evidence>
<evidence type="ECO:0000313" key="5">
    <source>
        <dbReference type="Proteomes" id="UP000823775"/>
    </source>
</evidence>
<accession>A0ABS8Y6U2</accession>
<dbReference type="SUPFAM" id="SSF57756">
    <property type="entry name" value="Retrovirus zinc finger-like domains"/>
    <property type="match status" value="1"/>
</dbReference>
<keyword evidence="5" id="KW-1185">Reference proteome</keyword>
<gene>
    <name evidence="4" type="ORF">HAX54_018105</name>
</gene>
<keyword evidence="1" id="KW-0862">Zinc</keyword>
<evidence type="ECO:0000313" key="4">
    <source>
        <dbReference type="EMBL" id="MCE5166375.1"/>
    </source>
</evidence>
<dbReference type="Gene3D" id="4.10.60.10">
    <property type="entry name" value="Zinc finger, CCHC-type"/>
    <property type="match status" value="1"/>
</dbReference>
<keyword evidence="1" id="KW-0479">Metal-binding</keyword>
<sequence>RDSGSQSHLRTTRTEGASIVQLSSSAPTKQNHKSSTSSIRQSNHATTTCPSCHKAHYDQCWREIGACLRCGQMGHYKRDCPCNHKGPSQTSKSMNGAPTNSVSYVTRDNYGPAGRGAGNKSTSDRRSGAVGRGQS</sequence>
<comment type="caution">
    <text evidence="4">The sequence shown here is derived from an EMBL/GenBank/DDBJ whole genome shotgun (WGS) entry which is preliminary data.</text>
</comment>